<evidence type="ECO:0000256" key="1">
    <source>
        <dbReference type="ARBA" id="ARBA00022729"/>
    </source>
</evidence>
<dbReference type="PANTHER" id="PTHR11905:SF159">
    <property type="entry name" value="ADAM METALLOPROTEASE"/>
    <property type="match status" value="1"/>
</dbReference>
<evidence type="ECO:0000259" key="3">
    <source>
        <dbReference type="PROSITE" id="PS50835"/>
    </source>
</evidence>
<dbReference type="InterPro" id="IPR024079">
    <property type="entry name" value="MetalloPept_cat_dom_sf"/>
</dbReference>
<dbReference type="SUPFAM" id="SSF55486">
    <property type="entry name" value="Metalloproteases ('zincins'), catalytic domain"/>
    <property type="match status" value="1"/>
</dbReference>
<dbReference type="Gene3D" id="2.60.40.10">
    <property type="entry name" value="Immunoglobulins"/>
    <property type="match status" value="1"/>
</dbReference>
<dbReference type="EMBL" id="JBHUOL010000001">
    <property type="protein sequence ID" value="MFD2907130.1"/>
    <property type="molecule type" value="Genomic_DNA"/>
</dbReference>
<dbReference type="PROSITE" id="PS50835">
    <property type="entry name" value="IG_LIKE"/>
    <property type="match status" value="2"/>
</dbReference>
<comment type="caution">
    <text evidence="4">The sequence shown here is derived from an EMBL/GenBank/DDBJ whole genome shotgun (WGS) entry which is preliminary data.</text>
</comment>
<feature type="domain" description="Peptidase M12B" evidence="2">
    <location>
        <begin position="193"/>
        <end position="375"/>
    </location>
</feature>
<feature type="domain" description="Ig-like" evidence="3">
    <location>
        <begin position="481"/>
        <end position="564"/>
    </location>
</feature>
<reference evidence="5" key="1">
    <citation type="journal article" date="2019" name="Int. J. Syst. Evol. Microbiol.">
        <title>The Global Catalogue of Microorganisms (GCM) 10K type strain sequencing project: providing services to taxonomists for standard genome sequencing and annotation.</title>
        <authorList>
            <consortium name="The Broad Institute Genomics Platform"/>
            <consortium name="The Broad Institute Genome Sequencing Center for Infectious Disease"/>
            <person name="Wu L."/>
            <person name="Ma J."/>
        </authorList>
    </citation>
    <scope>NUCLEOTIDE SEQUENCE [LARGE SCALE GENOMIC DNA]</scope>
    <source>
        <strain evidence="5">KCTC 52644</strain>
    </source>
</reference>
<dbReference type="NCBIfam" id="TIGR04183">
    <property type="entry name" value="Por_Secre_tail"/>
    <property type="match status" value="1"/>
</dbReference>
<dbReference type="PANTHER" id="PTHR11905">
    <property type="entry name" value="ADAM A DISINTEGRIN AND METALLOPROTEASE DOMAIN"/>
    <property type="match status" value="1"/>
</dbReference>
<keyword evidence="1" id="KW-0732">Signal</keyword>
<proteinExistence type="predicted"/>
<evidence type="ECO:0000259" key="2">
    <source>
        <dbReference type="PROSITE" id="PS50215"/>
    </source>
</evidence>
<dbReference type="RefSeq" id="WP_379802874.1">
    <property type="nucleotide sequence ID" value="NZ_JBHUOL010000001.1"/>
</dbReference>
<dbReference type="InterPro" id="IPR013783">
    <property type="entry name" value="Ig-like_fold"/>
</dbReference>
<dbReference type="Pfam" id="PF13688">
    <property type="entry name" value="Reprolysin_5"/>
    <property type="match status" value="1"/>
</dbReference>
<dbReference type="Proteomes" id="UP001597549">
    <property type="component" value="Unassembled WGS sequence"/>
</dbReference>
<dbReference type="Pfam" id="PF18962">
    <property type="entry name" value="Por_Secre_tail"/>
    <property type="match status" value="1"/>
</dbReference>
<dbReference type="PROSITE" id="PS50215">
    <property type="entry name" value="ADAM_MEPRO"/>
    <property type="match status" value="1"/>
</dbReference>
<evidence type="ECO:0000313" key="4">
    <source>
        <dbReference type="EMBL" id="MFD2907130.1"/>
    </source>
</evidence>
<dbReference type="SUPFAM" id="SSF48726">
    <property type="entry name" value="Immunoglobulin"/>
    <property type="match status" value="1"/>
</dbReference>
<keyword evidence="5" id="KW-1185">Reference proteome</keyword>
<evidence type="ECO:0000313" key="5">
    <source>
        <dbReference type="Proteomes" id="UP001597549"/>
    </source>
</evidence>
<keyword evidence="4" id="KW-0482">Metalloprotease</keyword>
<dbReference type="Gene3D" id="3.40.390.10">
    <property type="entry name" value="Collagenase (Catalytic Domain)"/>
    <property type="match status" value="1"/>
</dbReference>
<keyword evidence="4" id="KW-0645">Protease</keyword>
<protein>
    <submittedName>
        <fullName evidence="4">Zinc-dependent metalloprotease</fullName>
    </submittedName>
</protein>
<dbReference type="InterPro" id="IPR036179">
    <property type="entry name" value="Ig-like_dom_sf"/>
</dbReference>
<accession>A0ABW5Z449</accession>
<dbReference type="InterPro" id="IPR026444">
    <property type="entry name" value="Secre_tail"/>
</dbReference>
<gene>
    <name evidence="4" type="ORF">ACFSX9_00130</name>
</gene>
<dbReference type="InterPro" id="IPR007110">
    <property type="entry name" value="Ig-like_dom"/>
</dbReference>
<feature type="domain" description="Ig-like" evidence="3">
    <location>
        <begin position="568"/>
        <end position="659"/>
    </location>
</feature>
<name>A0ABW5Z449_9FLAO</name>
<keyword evidence="4" id="KW-0378">Hydrolase</keyword>
<sequence>MKKRYLLIVLFSIISQGIAQNRISFFENKSNEYDLSKNFKSYKILEINDQMQRISDGQEITIAVDEEYVFRLRENRLISDQHIIAVQNASGIERKHLNETGFDGRYFLNDRNATSLLSFSMFEDKYQFYIKNKAKEFYIESLQKFDNNASSNLYVYYEVKDIVEDSSYSCAIEDEASKMQPNNQISAANGVCKTVELNFAVDYSMYASYGTINAVINRTLELINLSQVNYTIVNGLSDDVSFKVNEHFIVTCNTCNNWATTLDINDNYNNFYNNASLMFTKPYDIKVLLQNQGGSGSVVGLGSLAMCNNAGTSVVKNYVSNSDLTRNILSHELGHNFGCQHTTGFIMNATLNGSTVWAPESIGVINNSLNTLSCINECFTEPCTNTKISNLTVVTNIANNTIDVNWLAEATTYYKARLYNYSNSTWTAYTTLNFPTNFISFPFSQINCTDRYRLEITPICAAVNGITEQIVFTVSQNVAAPKLSFTNNNTRPLCGGKEAYFTVTAVDGGTNPSYQWKVNGTNVGTNQNSYSTTTLQNNDVVSCELNSNATCVNSPTASASVTVTVITPTVLSVTIATANLIVCSGDSVTINATGLNITSQYPYYNWTFNGNTIQGGNSGQMSGPTLTHTPLVSGVYVCNLSDGEGCHTTSGRVESNSITVTVMPQPCNLAIDTFEISGLNYYPNPVKDNLTFSAKELISNITIYAITGQKVIAVTVNAETTTLNVSNLAKGTYFVKIDATEKSKYVKFIKE</sequence>
<organism evidence="4 5">
    <name type="scientific">Flavobacterium ardleyense</name>
    <dbReference type="NCBI Taxonomy" id="2038737"/>
    <lineage>
        <taxon>Bacteria</taxon>
        <taxon>Pseudomonadati</taxon>
        <taxon>Bacteroidota</taxon>
        <taxon>Flavobacteriia</taxon>
        <taxon>Flavobacteriales</taxon>
        <taxon>Flavobacteriaceae</taxon>
        <taxon>Flavobacterium</taxon>
    </lineage>
</organism>
<dbReference type="GO" id="GO:0008237">
    <property type="term" value="F:metallopeptidase activity"/>
    <property type="evidence" value="ECO:0007669"/>
    <property type="project" value="UniProtKB-KW"/>
</dbReference>
<dbReference type="InterPro" id="IPR001590">
    <property type="entry name" value="Peptidase_M12B"/>
</dbReference>